<evidence type="ECO:0000313" key="11">
    <source>
        <dbReference type="Proteomes" id="UP000584670"/>
    </source>
</evidence>
<evidence type="ECO:0000256" key="1">
    <source>
        <dbReference type="ARBA" id="ARBA00005181"/>
    </source>
</evidence>
<dbReference type="UniPathway" id="UPA00067">
    <property type="reaction ID" value="UER00123"/>
</dbReference>
<comment type="function">
    <text evidence="8">Catalyzes the circularization of gamma-N-acetyl-alpha,gamma-diaminobutyric acid (ADABA) to ectoine (1,4,5,6-tetrahydro-2-methyl-4-pyrimidine carboxylic acid), which is an excellent osmoprotectant.</text>
</comment>
<feature type="region of interest" description="Disordered" evidence="9">
    <location>
        <begin position="116"/>
        <end position="144"/>
    </location>
</feature>
<dbReference type="NCBIfam" id="NF009806">
    <property type="entry name" value="PRK13290.1"/>
    <property type="match status" value="1"/>
</dbReference>
<comment type="similarity">
    <text evidence="2 8">Belongs to the ectoine synthase family.</text>
</comment>
<accession>A0A7X1J063</accession>
<evidence type="ECO:0000256" key="6">
    <source>
        <dbReference type="ARBA" id="ARBA00033271"/>
    </source>
</evidence>
<comment type="catalytic activity">
    <reaction evidence="7 8">
        <text>(2S)-4-acetamido-2-aminobutanoate = L-ectoine + H2O</text>
        <dbReference type="Rhea" id="RHEA:17281"/>
        <dbReference type="ChEBI" id="CHEBI:15377"/>
        <dbReference type="ChEBI" id="CHEBI:58515"/>
        <dbReference type="ChEBI" id="CHEBI:58929"/>
        <dbReference type="EC" id="4.2.1.108"/>
    </reaction>
</comment>
<dbReference type="EMBL" id="JACMSF010000007">
    <property type="protein sequence ID" value="MBC2901796.1"/>
    <property type="molecule type" value="Genomic_DNA"/>
</dbReference>
<dbReference type="InterPro" id="IPR011051">
    <property type="entry name" value="RmlC_Cupin_sf"/>
</dbReference>
<comment type="caution">
    <text evidence="10">The sequence shown here is derived from an EMBL/GenBank/DDBJ whole genome shotgun (WGS) entry which is preliminary data.</text>
</comment>
<gene>
    <name evidence="8" type="primary">ectC</name>
    <name evidence="10" type="ORF">H4N64_09305</name>
</gene>
<evidence type="ECO:0000256" key="8">
    <source>
        <dbReference type="HAMAP-Rule" id="MF_01255"/>
    </source>
</evidence>
<keyword evidence="11" id="KW-1185">Reference proteome</keyword>
<evidence type="ECO:0000256" key="5">
    <source>
        <dbReference type="ARBA" id="ARBA00023239"/>
    </source>
</evidence>
<proteinExistence type="inferred from homology"/>
<comment type="pathway">
    <text evidence="1 8">Amine and polyamine biosynthesis; ectoine biosynthesis; L-ectoine from L-aspartate 4-semialdehyde: step 3/3.</text>
</comment>
<dbReference type="PANTHER" id="PTHR39289">
    <property type="match status" value="1"/>
</dbReference>
<evidence type="ECO:0000256" key="9">
    <source>
        <dbReference type="SAM" id="MobiDB-lite"/>
    </source>
</evidence>
<reference evidence="10 11" key="1">
    <citation type="submission" date="2020-08" db="EMBL/GenBank/DDBJ databases">
        <title>Streptomyces sp. PSKA01 genome sequencing and assembly.</title>
        <authorList>
            <person name="Mandal S."/>
            <person name="Maiti P.K."/>
            <person name="Das P."/>
        </authorList>
    </citation>
    <scope>NUCLEOTIDE SEQUENCE [LARGE SCALE GENOMIC DNA]</scope>
    <source>
        <strain evidence="10 11">PSKA01</strain>
    </source>
</reference>
<protein>
    <recommendedName>
        <fullName evidence="4 8">L-ectoine synthase</fullName>
        <ecNumber evidence="3 8">4.2.1.108</ecNumber>
    </recommendedName>
    <alternativeName>
        <fullName evidence="6 8">N-acetyldiaminobutyrate dehydratase</fullName>
    </alternativeName>
</protein>
<dbReference type="AlphaFoldDB" id="A0A7X1J063"/>
<dbReference type="PANTHER" id="PTHR39289:SF1">
    <property type="entry name" value="L-ECTOINE SYNTHASE"/>
    <property type="match status" value="1"/>
</dbReference>
<dbReference type="InterPro" id="IPR014710">
    <property type="entry name" value="RmlC-like_jellyroll"/>
</dbReference>
<dbReference type="CDD" id="cd06978">
    <property type="entry name" value="cupin_EctC"/>
    <property type="match status" value="1"/>
</dbReference>
<dbReference type="Proteomes" id="UP000584670">
    <property type="component" value="Unassembled WGS sequence"/>
</dbReference>
<organism evidence="10 11">
    <name type="scientific">Streptomyces cupreus</name>
    <dbReference type="NCBI Taxonomy" id="2759956"/>
    <lineage>
        <taxon>Bacteria</taxon>
        <taxon>Bacillati</taxon>
        <taxon>Actinomycetota</taxon>
        <taxon>Actinomycetes</taxon>
        <taxon>Kitasatosporales</taxon>
        <taxon>Streptomycetaceae</taxon>
        <taxon>Streptomyces</taxon>
    </lineage>
</organism>
<evidence type="ECO:0000313" key="10">
    <source>
        <dbReference type="EMBL" id="MBC2901796.1"/>
    </source>
</evidence>
<dbReference type="HAMAP" id="MF_01255">
    <property type="entry name" value="Ectoine_synth"/>
    <property type="match status" value="1"/>
</dbReference>
<evidence type="ECO:0000256" key="7">
    <source>
        <dbReference type="ARBA" id="ARBA00048714"/>
    </source>
</evidence>
<dbReference type="InterPro" id="IPR010462">
    <property type="entry name" value="Ectoine_synth"/>
</dbReference>
<evidence type="ECO:0000256" key="2">
    <source>
        <dbReference type="ARBA" id="ARBA00009637"/>
    </source>
</evidence>
<dbReference type="EC" id="4.2.1.108" evidence="3 8"/>
<dbReference type="GO" id="GO:0019491">
    <property type="term" value="P:ectoine biosynthetic process"/>
    <property type="evidence" value="ECO:0007669"/>
    <property type="project" value="UniProtKB-UniRule"/>
</dbReference>
<keyword evidence="5 8" id="KW-0456">Lyase</keyword>
<dbReference type="SUPFAM" id="SSF51182">
    <property type="entry name" value="RmlC-like cupins"/>
    <property type="match status" value="1"/>
</dbReference>
<dbReference type="Pfam" id="PF06339">
    <property type="entry name" value="Ectoine_synth"/>
    <property type="match status" value="1"/>
</dbReference>
<dbReference type="GO" id="GO:0033990">
    <property type="term" value="F:ectoine synthase activity"/>
    <property type="evidence" value="ECO:0007669"/>
    <property type="project" value="UniProtKB-EC"/>
</dbReference>
<name>A0A7X1J063_9ACTN</name>
<evidence type="ECO:0000256" key="3">
    <source>
        <dbReference type="ARBA" id="ARBA00013192"/>
    </source>
</evidence>
<dbReference type="Gene3D" id="2.60.120.10">
    <property type="entry name" value="Jelly Rolls"/>
    <property type="match status" value="1"/>
</dbReference>
<evidence type="ECO:0000256" key="4">
    <source>
        <dbReference type="ARBA" id="ARBA00019707"/>
    </source>
</evidence>
<dbReference type="RefSeq" id="WP_186281669.1">
    <property type="nucleotide sequence ID" value="NZ_JACMSF010000007.1"/>
</dbReference>
<sequence>MIVRSFKDIEGTDRHVRSASGTWESKRIVLAKERVGFSLHETILYAGTETSMWYANHIEAVVCVEGEAELTDHESGLTHTITPGTMYLLDGHERHTLRVKQDFRCICVFNPPVTGREDHDENGVYPPPDPKDWGDPQLTEPEEV</sequence>